<feature type="region of interest" description="Disordered" evidence="1">
    <location>
        <begin position="91"/>
        <end position="113"/>
    </location>
</feature>
<feature type="transmembrane region" description="Helical" evidence="2">
    <location>
        <begin position="230"/>
        <end position="250"/>
    </location>
</feature>
<evidence type="ECO:0000256" key="1">
    <source>
        <dbReference type="SAM" id="MobiDB-lite"/>
    </source>
</evidence>
<dbReference type="InterPro" id="IPR011723">
    <property type="entry name" value="Znf/thioredoxin_put"/>
</dbReference>
<feature type="compositionally biased region" description="Polar residues" evidence="1">
    <location>
        <begin position="94"/>
        <end position="104"/>
    </location>
</feature>
<protein>
    <submittedName>
        <fullName evidence="4">Zinc-ribbon and DUF3426 domain-containing protein</fullName>
    </submittedName>
</protein>
<organism evidence="4 5">
    <name type="scientific">Thiopseudomonas acetoxidans</name>
    <dbReference type="NCBI Taxonomy" id="3041622"/>
    <lineage>
        <taxon>Bacteria</taxon>
        <taxon>Pseudomonadati</taxon>
        <taxon>Pseudomonadota</taxon>
        <taxon>Gammaproteobacteria</taxon>
        <taxon>Pseudomonadales</taxon>
        <taxon>Pseudomonadaceae</taxon>
        <taxon>Thiopseudomonas</taxon>
    </lineage>
</organism>
<dbReference type="Pfam" id="PF13719">
    <property type="entry name" value="Zn_ribbon_5"/>
    <property type="match status" value="1"/>
</dbReference>
<evidence type="ECO:0000256" key="2">
    <source>
        <dbReference type="SAM" id="Phobius"/>
    </source>
</evidence>
<accession>A0ABT7SNP9</accession>
<dbReference type="RefSeq" id="WP_289410476.1">
    <property type="nucleotide sequence ID" value="NZ_JAUCDY010000005.1"/>
</dbReference>
<dbReference type="Pfam" id="PF11906">
    <property type="entry name" value="DUF3426"/>
    <property type="match status" value="1"/>
</dbReference>
<keyword evidence="2" id="KW-1133">Transmembrane helix</keyword>
<keyword evidence="2" id="KW-0812">Transmembrane</keyword>
<evidence type="ECO:0000313" key="4">
    <source>
        <dbReference type="EMBL" id="MDM7857816.1"/>
    </source>
</evidence>
<name>A0ABT7SNP9_9GAMM</name>
<dbReference type="InterPro" id="IPR021834">
    <property type="entry name" value="DUF3426"/>
</dbReference>
<gene>
    <name evidence="4" type="ORF">QEZ41_05925</name>
</gene>
<evidence type="ECO:0000313" key="5">
    <source>
        <dbReference type="Proteomes" id="UP001241056"/>
    </source>
</evidence>
<dbReference type="Proteomes" id="UP001241056">
    <property type="component" value="Unassembled WGS sequence"/>
</dbReference>
<keyword evidence="2" id="KW-0472">Membrane</keyword>
<reference evidence="4 5" key="1">
    <citation type="submission" date="2023-06" db="EMBL/GenBank/DDBJ databases">
        <title>Thiopseudomonas sp. CY1220 draft genome sequence.</title>
        <authorList>
            <person name="Zhao G."/>
            <person name="An M."/>
        </authorList>
    </citation>
    <scope>NUCLEOTIDE SEQUENCE [LARGE SCALE GENOMIC DNA]</scope>
    <source>
        <strain evidence="4 5">CY1220</strain>
    </source>
</reference>
<keyword evidence="5" id="KW-1185">Reference proteome</keyword>
<feature type="compositionally biased region" description="Low complexity" evidence="1">
    <location>
        <begin position="174"/>
        <end position="195"/>
    </location>
</feature>
<proteinExistence type="predicted"/>
<dbReference type="EMBL" id="JAUCDY010000005">
    <property type="protein sequence ID" value="MDM7857816.1"/>
    <property type="molecule type" value="Genomic_DNA"/>
</dbReference>
<dbReference type="NCBIfam" id="TIGR02098">
    <property type="entry name" value="MJ0042_CXXC"/>
    <property type="match status" value="1"/>
</dbReference>
<sequence>MTNTFTTQCSHCDTKFRLLPAQLEAAHGMVRCGSCRQVFNAIERLQTGTHEKPAKEDFLIHDDLDINIDSPEFEQELARLAQQEQFVTEAVFSRESQTSPTTTPGIKHTDKPSADFYQATQVTEAPYDEEAWAAALLAEVGVEPEAGDLFTLAEPSLASETKAEPDSQPADSATTTRFTPEPTPTEPENTATEQTSTRKEPRIREEFTELDVEPLALTWKPKPNPWKGRLIWGGLTVFTLCAFIAQYIYFNFDDLARNENSRVWIQRLCPVIGCSMPSRVNVDLIKSSNLMVRKHPEFKDALLIDAVIYNRASYVQAYPLIKLNFLDGEKTTLASRSFSPAEYLGGELAGSQQMPAQIPIRISFEVLIPTKLAEHYSLEFLSPE</sequence>
<feature type="domain" description="Zinc finger/thioredoxin putative" evidence="3">
    <location>
        <begin position="7"/>
        <end position="41"/>
    </location>
</feature>
<evidence type="ECO:0000259" key="3">
    <source>
        <dbReference type="Pfam" id="PF13719"/>
    </source>
</evidence>
<comment type="caution">
    <text evidence="4">The sequence shown here is derived from an EMBL/GenBank/DDBJ whole genome shotgun (WGS) entry which is preliminary data.</text>
</comment>
<feature type="region of interest" description="Disordered" evidence="1">
    <location>
        <begin position="158"/>
        <end position="202"/>
    </location>
</feature>